<dbReference type="Proteomes" id="UP001364695">
    <property type="component" value="Unassembled WGS sequence"/>
</dbReference>
<evidence type="ECO:0000313" key="1">
    <source>
        <dbReference type="EMBL" id="MEJ7137546.1"/>
    </source>
</evidence>
<evidence type="ECO:0000313" key="2">
    <source>
        <dbReference type="Proteomes" id="UP001364695"/>
    </source>
</evidence>
<sequence length="475" mass="50318">MAQDRFDTVLVANRGEIAVRIIRAAQDLGLRAVAVYSDADADSLAVRLADAAVRIGPAHASKSYLDGAALLQAARDSGAGAIHPGYGFLSENAAFAESVEQAGLVFVGPTPQAIRTMGDKAAARAAAMAAGVPTVPGSAGEIASADEAVEVALTMGWPVMIKASAGGGGRGIRVANDATELRQQLPQAISEATAAFGHGGVYLERFIARARHIEVQILGDGERVIHCFERECSLQRRRQKVWEEAPSPVLNAATRAALCDSALRLARAVSYRGAGTLEYLFDETTGEFFFIEMNTRIQVEHPVTEMVTGVDLVQEMIRIALGHPLRLRQEDIALNGAAIEVRINAENAARNFFPSPGQVSALRVPGGPGVRFDTLMFAGCSVPAYYDSLLGKLIVHAHDRPAALRRLRRALGELQVEGVHTTAPLHLALCTAPEVVAAQFHTGFLEPWLASHPLTSPAQTAQTAPNSAAKPGDPA</sequence>
<name>A0ACC6P027_9BURK</name>
<keyword evidence="2" id="KW-1185">Reference proteome</keyword>
<gene>
    <name evidence="1" type="ORF">RV045_03755</name>
</gene>
<proteinExistence type="predicted"/>
<reference evidence="1" key="1">
    <citation type="submission" date="2023-10" db="EMBL/GenBank/DDBJ databases">
        <title>Amphibacter perezi, gen. nov., sp. nov. a novel taxa of the family Comamonadaceae, class Betaproteobacteria isolated from the skin microbiota of Pelophylax perezi from different populations.</title>
        <authorList>
            <person name="Costa S."/>
            <person name="Proenca D.N."/>
            <person name="Lopes I."/>
            <person name="Morais P.V."/>
        </authorList>
    </citation>
    <scope>NUCLEOTIDE SEQUENCE</scope>
    <source>
        <strain evidence="1">SL12-8</strain>
    </source>
</reference>
<dbReference type="EMBL" id="JAWDIE010000004">
    <property type="protein sequence ID" value="MEJ7137546.1"/>
    <property type="molecule type" value="Genomic_DNA"/>
</dbReference>
<comment type="caution">
    <text evidence="1">The sequence shown here is derived from an EMBL/GenBank/DDBJ whole genome shotgun (WGS) entry which is preliminary data.</text>
</comment>
<protein>
    <submittedName>
        <fullName evidence="1">Acetyl-CoA carboxylase biotin carboxylase subunit</fullName>
    </submittedName>
</protein>
<organism evidence="1 2">
    <name type="scientific">Amphibiibacter pelophylacis</name>
    <dbReference type="NCBI Taxonomy" id="1799477"/>
    <lineage>
        <taxon>Bacteria</taxon>
        <taxon>Pseudomonadati</taxon>
        <taxon>Pseudomonadota</taxon>
        <taxon>Betaproteobacteria</taxon>
        <taxon>Burkholderiales</taxon>
        <taxon>Sphaerotilaceae</taxon>
        <taxon>Amphibiibacter</taxon>
    </lineage>
</organism>
<accession>A0ACC6P027</accession>